<organism evidence="2 3">
    <name type="scientific">Streptococcus gallolyticus</name>
    <dbReference type="NCBI Taxonomy" id="315405"/>
    <lineage>
        <taxon>Bacteria</taxon>
        <taxon>Bacillati</taxon>
        <taxon>Bacillota</taxon>
        <taxon>Bacilli</taxon>
        <taxon>Lactobacillales</taxon>
        <taxon>Streptococcaceae</taxon>
        <taxon>Streptococcus</taxon>
    </lineage>
</organism>
<feature type="transmembrane region" description="Helical" evidence="1">
    <location>
        <begin position="305"/>
        <end position="325"/>
    </location>
</feature>
<dbReference type="EMBL" id="UHFM01000006">
    <property type="protein sequence ID" value="SUN60634.1"/>
    <property type="molecule type" value="Genomic_DNA"/>
</dbReference>
<proteinExistence type="predicted"/>
<keyword evidence="1" id="KW-0812">Transmembrane</keyword>
<evidence type="ECO:0000313" key="2">
    <source>
        <dbReference type="EMBL" id="SUN60634.1"/>
    </source>
</evidence>
<feature type="transmembrane region" description="Helical" evidence="1">
    <location>
        <begin position="15"/>
        <end position="32"/>
    </location>
</feature>
<feature type="transmembrane region" description="Helical" evidence="1">
    <location>
        <begin position="39"/>
        <end position="57"/>
    </location>
</feature>
<accession>A0A380K7J8</accession>
<keyword evidence="1" id="KW-1133">Transmembrane helix</keyword>
<feature type="transmembrane region" description="Helical" evidence="1">
    <location>
        <begin position="150"/>
        <end position="172"/>
    </location>
</feature>
<keyword evidence="1" id="KW-0472">Membrane</keyword>
<name>A0A380K7J8_9STRE</name>
<feature type="transmembrane region" description="Helical" evidence="1">
    <location>
        <begin position="337"/>
        <end position="352"/>
    </location>
</feature>
<evidence type="ECO:0000313" key="3">
    <source>
        <dbReference type="Proteomes" id="UP000254510"/>
    </source>
</evidence>
<dbReference type="Proteomes" id="UP000254510">
    <property type="component" value="Unassembled WGS sequence"/>
</dbReference>
<reference evidence="2 3" key="1">
    <citation type="submission" date="2018-06" db="EMBL/GenBank/DDBJ databases">
        <authorList>
            <consortium name="Pathogen Informatics"/>
            <person name="Doyle S."/>
        </authorList>
    </citation>
    <scope>NUCLEOTIDE SEQUENCE [LARGE SCALE GENOMIC DNA]</scope>
    <source>
        <strain evidence="2 3">NCTC13767</strain>
    </source>
</reference>
<gene>
    <name evidence="2" type="primary">cps16I</name>
    <name evidence="2" type="ORF">NCTC13767_01970</name>
</gene>
<feature type="transmembrane region" description="Helical" evidence="1">
    <location>
        <begin position="203"/>
        <end position="219"/>
    </location>
</feature>
<dbReference type="AlphaFoldDB" id="A0A380K7J8"/>
<feature type="transmembrane region" description="Helical" evidence="1">
    <location>
        <begin position="69"/>
        <end position="97"/>
    </location>
</feature>
<protein>
    <submittedName>
        <fullName evidence="2">Polysaccharide biosynthesis protein</fullName>
    </submittedName>
</protein>
<feature type="transmembrane region" description="Helical" evidence="1">
    <location>
        <begin position="109"/>
        <end position="130"/>
    </location>
</feature>
<sequence>MRSLNNISKNKSSMVFNYEDIYCCFVFIVIYLKSIFSSFADQIYNIFLILFVLFIFLKLLNQKYTLTQLFFLLVLGSLSILNALISKDFSLLVALLFFFGMKDINVDRVLSTVLIAKISSFLYVLLSYILHFRSASVILFNRTSEVVSRYSFGFGSPNTFHASFSFILFLIICKYYDRIKGIHIIGMLLSNEFIYFFSQSRTGRYSVLLVLICLFVMKSTRKIGVYFLNTVPYLPTIIFLFTVALSSILKGTKVYDVLNTMLSGRLFYNSAILEHVPSLLGDNIMKYKYVTSEGYVYEMIHDNSYMATFALSGVIFMSLLLWYYYIVSRELLINKRYNLLFLFISIAVYTFMEDYIRYIYFDFLFFVCGSFFYNQLTLERNTE</sequence>
<feature type="transmembrane region" description="Helical" evidence="1">
    <location>
        <begin position="231"/>
        <end position="249"/>
    </location>
</feature>
<evidence type="ECO:0000256" key="1">
    <source>
        <dbReference type="SAM" id="Phobius"/>
    </source>
</evidence>